<comment type="caution">
    <text evidence="4">The sequence shown here is derived from an EMBL/GenBank/DDBJ whole genome shotgun (WGS) entry which is preliminary data.</text>
</comment>
<dbReference type="GO" id="GO:0016236">
    <property type="term" value="P:macroautophagy"/>
    <property type="evidence" value="ECO:0007669"/>
    <property type="project" value="TreeGrafter"/>
</dbReference>
<evidence type="ECO:0000256" key="2">
    <source>
        <dbReference type="SAM" id="SignalP"/>
    </source>
</evidence>
<evidence type="ECO:0000313" key="4">
    <source>
        <dbReference type="EMBL" id="KAF2149112.1"/>
    </source>
</evidence>
<dbReference type="AlphaFoldDB" id="A0A9P4MDQ2"/>
<name>A0A9P4MDQ2_9PEZI</name>
<feature type="domain" description="FAS1" evidence="3">
    <location>
        <begin position="16"/>
        <end position="165"/>
    </location>
</feature>
<dbReference type="EMBL" id="ML996092">
    <property type="protein sequence ID" value="KAF2149112.1"/>
    <property type="molecule type" value="Genomic_DNA"/>
</dbReference>
<dbReference type="PANTHER" id="PTHR10900">
    <property type="entry name" value="PERIOSTIN-RELATED"/>
    <property type="match status" value="1"/>
</dbReference>
<feature type="compositionally biased region" description="Polar residues" evidence="1">
    <location>
        <begin position="330"/>
        <end position="339"/>
    </location>
</feature>
<evidence type="ECO:0000259" key="3">
    <source>
        <dbReference type="PROSITE" id="PS50213"/>
    </source>
</evidence>
<dbReference type="PANTHER" id="PTHR10900:SF77">
    <property type="entry name" value="FI19380P1"/>
    <property type="match status" value="1"/>
</dbReference>
<evidence type="ECO:0000313" key="5">
    <source>
        <dbReference type="Proteomes" id="UP000799439"/>
    </source>
</evidence>
<keyword evidence="5" id="KW-1185">Reference proteome</keyword>
<evidence type="ECO:0000256" key="1">
    <source>
        <dbReference type="SAM" id="MobiDB-lite"/>
    </source>
</evidence>
<sequence>MKSVFALIAGAGLAAAQSLTSVLSTNQDVSQLVDLVKGVPGLLDQLSAAKDITILAPNNAALTKFTNQNSAAIKQQPGLVPAVLSYHVLNGTVMADQILKASGPLFPHTLLTNTTYTNVTGGQYLTAQHSGNSVSFISGLLQNSSVVTADVKFDNGVIHIIDTVLTLPANISTTATTAVLTAIAGALTTANLVSTVDALSNITVFAPSNPAFESIASILSSAPASVLATVLTYHVVNSSVLFSTDLSDGAKVPTVNGGELTIHKVGDNFFVNDALISVPNILVANGVVHVIDQVLNPGNATAAPAGPSATAGQVGFQGATSSSGLPITTSGVTAGSGTMSTMTASGGQTASGSQSSAPAQQTGNGAAGYKPVPFAGAVAVIAALVL</sequence>
<accession>A0A9P4MDQ2</accession>
<reference evidence="4" key="1">
    <citation type="journal article" date="2020" name="Stud. Mycol.">
        <title>101 Dothideomycetes genomes: a test case for predicting lifestyles and emergence of pathogens.</title>
        <authorList>
            <person name="Haridas S."/>
            <person name="Albert R."/>
            <person name="Binder M."/>
            <person name="Bloem J."/>
            <person name="Labutti K."/>
            <person name="Salamov A."/>
            <person name="Andreopoulos B."/>
            <person name="Baker S."/>
            <person name="Barry K."/>
            <person name="Bills G."/>
            <person name="Bluhm B."/>
            <person name="Cannon C."/>
            <person name="Castanera R."/>
            <person name="Culley D."/>
            <person name="Daum C."/>
            <person name="Ezra D."/>
            <person name="Gonzalez J."/>
            <person name="Henrissat B."/>
            <person name="Kuo A."/>
            <person name="Liang C."/>
            <person name="Lipzen A."/>
            <person name="Lutzoni F."/>
            <person name="Magnuson J."/>
            <person name="Mondo S."/>
            <person name="Nolan M."/>
            <person name="Ohm R."/>
            <person name="Pangilinan J."/>
            <person name="Park H.-J."/>
            <person name="Ramirez L."/>
            <person name="Alfaro M."/>
            <person name="Sun H."/>
            <person name="Tritt A."/>
            <person name="Yoshinaga Y."/>
            <person name="Zwiers L.-H."/>
            <person name="Turgeon B."/>
            <person name="Goodwin S."/>
            <person name="Spatafora J."/>
            <person name="Crous P."/>
            <person name="Grigoriev I."/>
        </authorList>
    </citation>
    <scope>NUCLEOTIDE SEQUENCE</scope>
    <source>
        <strain evidence="4">CBS 260.36</strain>
    </source>
</reference>
<proteinExistence type="predicted"/>
<keyword evidence="2" id="KW-0732">Signal</keyword>
<feature type="compositionally biased region" description="Low complexity" evidence="1">
    <location>
        <begin position="340"/>
        <end position="363"/>
    </location>
</feature>
<dbReference type="Pfam" id="PF02469">
    <property type="entry name" value="Fasciclin"/>
    <property type="match status" value="2"/>
</dbReference>
<feature type="domain" description="FAS1" evidence="3">
    <location>
        <begin position="160"/>
        <end position="295"/>
    </location>
</feature>
<feature type="signal peptide" evidence="2">
    <location>
        <begin position="1"/>
        <end position="16"/>
    </location>
</feature>
<dbReference type="OrthoDB" id="286301at2759"/>
<dbReference type="SUPFAM" id="SSF82153">
    <property type="entry name" value="FAS1 domain"/>
    <property type="match status" value="2"/>
</dbReference>
<gene>
    <name evidence="4" type="ORF">K461DRAFT_262092</name>
</gene>
<dbReference type="Proteomes" id="UP000799439">
    <property type="component" value="Unassembled WGS sequence"/>
</dbReference>
<feature type="region of interest" description="Disordered" evidence="1">
    <location>
        <begin position="330"/>
        <end position="365"/>
    </location>
</feature>
<dbReference type="InterPro" id="IPR050904">
    <property type="entry name" value="Adhesion/Biosynth-related"/>
</dbReference>
<feature type="chain" id="PRO_5040241854" evidence="2">
    <location>
        <begin position="17"/>
        <end position="386"/>
    </location>
</feature>
<protein>
    <submittedName>
        <fullName evidence="4">Fasciclin-domain-containing protein</fullName>
    </submittedName>
</protein>
<dbReference type="InterPro" id="IPR036378">
    <property type="entry name" value="FAS1_dom_sf"/>
</dbReference>
<dbReference type="SMART" id="SM00554">
    <property type="entry name" value="FAS1"/>
    <property type="match status" value="2"/>
</dbReference>
<dbReference type="InterPro" id="IPR000782">
    <property type="entry name" value="FAS1_domain"/>
</dbReference>
<dbReference type="PROSITE" id="PS50213">
    <property type="entry name" value="FAS1"/>
    <property type="match status" value="2"/>
</dbReference>
<dbReference type="Gene3D" id="2.30.180.10">
    <property type="entry name" value="FAS1 domain"/>
    <property type="match status" value="2"/>
</dbReference>
<organism evidence="4 5">
    <name type="scientific">Myriangium duriaei CBS 260.36</name>
    <dbReference type="NCBI Taxonomy" id="1168546"/>
    <lineage>
        <taxon>Eukaryota</taxon>
        <taxon>Fungi</taxon>
        <taxon>Dikarya</taxon>
        <taxon>Ascomycota</taxon>
        <taxon>Pezizomycotina</taxon>
        <taxon>Dothideomycetes</taxon>
        <taxon>Dothideomycetidae</taxon>
        <taxon>Myriangiales</taxon>
        <taxon>Myriangiaceae</taxon>
        <taxon>Myriangium</taxon>
    </lineage>
</organism>
<dbReference type="GO" id="GO:0000329">
    <property type="term" value="C:fungal-type vacuole membrane"/>
    <property type="evidence" value="ECO:0007669"/>
    <property type="project" value="TreeGrafter"/>
</dbReference>